<evidence type="ECO:0000313" key="3">
    <source>
        <dbReference type="Proteomes" id="UP000286678"/>
    </source>
</evidence>
<dbReference type="OrthoDB" id="5292463at2"/>
<dbReference type="AlphaFoldDB" id="A0A432XC96"/>
<proteinExistence type="predicted"/>
<feature type="domain" description="SCP2" evidence="1">
    <location>
        <begin position="32"/>
        <end position="135"/>
    </location>
</feature>
<evidence type="ECO:0000259" key="1">
    <source>
        <dbReference type="Pfam" id="PF02036"/>
    </source>
</evidence>
<dbReference type="Pfam" id="PF02036">
    <property type="entry name" value="SCP2"/>
    <property type="match status" value="1"/>
</dbReference>
<dbReference type="SUPFAM" id="SSF55718">
    <property type="entry name" value="SCP-like"/>
    <property type="match status" value="1"/>
</dbReference>
<gene>
    <name evidence="2" type="ORF">CWE21_11540</name>
</gene>
<dbReference type="Proteomes" id="UP000286678">
    <property type="component" value="Unassembled WGS sequence"/>
</dbReference>
<name>A0A432XC96_9GAMM</name>
<dbReference type="InterPro" id="IPR003033">
    <property type="entry name" value="SCP2_sterol-bd_dom"/>
</dbReference>
<organism evidence="2 3">
    <name type="scientific">Pseudidiomarina aquimaris</name>
    <dbReference type="NCBI Taxonomy" id="641841"/>
    <lineage>
        <taxon>Bacteria</taxon>
        <taxon>Pseudomonadati</taxon>
        <taxon>Pseudomonadota</taxon>
        <taxon>Gammaproteobacteria</taxon>
        <taxon>Alteromonadales</taxon>
        <taxon>Idiomarinaceae</taxon>
        <taxon>Pseudidiomarina</taxon>
    </lineage>
</organism>
<dbReference type="InterPro" id="IPR036527">
    <property type="entry name" value="SCP2_sterol-bd_dom_sf"/>
</dbReference>
<dbReference type="EMBL" id="PIPT01000009">
    <property type="protein sequence ID" value="RUO46384.1"/>
    <property type="molecule type" value="Genomic_DNA"/>
</dbReference>
<dbReference type="Gene3D" id="3.30.1050.10">
    <property type="entry name" value="SCP2 sterol-binding domain"/>
    <property type="match status" value="1"/>
</dbReference>
<comment type="caution">
    <text evidence="2">The sequence shown here is derived from an EMBL/GenBank/DDBJ whole genome shotgun (WGS) entry which is preliminary data.</text>
</comment>
<evidence type="ECO:0000313" key="2">
    <source>
        <dbReference type="EMBL" id="RUO46384.1"/>
    </source>
</evidence>
<protein>
    <submittedName>
        <fullName evidence="2">SCP2 domain-containing protein</fullName>
    </submittedName>
</protein>
<reference evidence="3" key="1">
    <citation type="journal article" date="2018" name="Front. Microbiol.">
        <title>Genome-Based Analysis Reveals the Taxonomy and Diversity of the Family Idiomarinaceae.</title>
        <authorList>
            <person name="Liu Y."/>
            <person name="Lai Q."/>
            <person name="Shao Z."/>
        </authorList>
    </citation>
    <scope>NUCLEOTIDE SEQUENCE [LARGE SCALE GENOMIC DNA]</scope>
    <source>
        <strain evidence="3">SW15</strain>
    </source>
</reference>
<accession>A0A432XC96</accession>
<dbReference type="RefSeq" id="WP_126834600.1">
    <property type="nucleotide sequence ID" value="NZ_PIPT01000009.1"/>
</dbReference>
<keyword evidence="3" id="KW-1185">Reference proteome</keyword>
<sequence length="160" mass="17778">MDITKVVEWAPRVLAKGVSVAPAGLTCKVIEQFFRRMFAADSRAGAFDFLAGRWVAIAITDLGLNFVVTSRPQGAQHVLCVQPNASEVAVTMRVSWPVLLQLATQQVDPDTLFFRRKLMVTGDTELGLQLKNLLDTIEIKERMPAFAYQQLELLAEKSLT</sequence>